<dbReference type="AlphaFoldDB" id="A0A975NJA5"/>
<sequence>MGKKMNNAPVYYALAQVKFNTLAALATYVPAIQENLRKAGYPDFQTIQLAHLELIGAPVPKTTVATRYLFLNSRKTAGFILDQSWLTYQTTDYDTFEPFLSAFLFGLQAIHKEAVLNYSERVGVRYLDAVLPNANESVTDYLQPCVLGLSGSFPDRSLVHTLSETRTVLDKTTLVSRAIVHTQQDRGAAFPEDLQPIHLTLIAKFAQVTGQYAIIDTDGWMEDRQDFDLDRLATTLDSLHKNIGRSFEKMVTPHALKVWD</sequence>
<dbReference type="NCBIfam" id="TIGR04255">
    <property type="entry name" value="sporadTIGR04255"/>
    <property type="match status" value="1"/>
</dbReference>
<dbReference type="RefSeq" id="WP_215623688.1">
    <property type="nucleotide sequence ID" value="NZ_CP076134.1"/>
</dbReference>
<dbReference type="Proteomes" id="UP000680839">
    <property type="component" value="Chromosome"/>
</dbReference>
<gene>
    <name evidence="1" type="ORF">KMZ29_10940</name>
</gene>
<evidence type="ECO:0000313" key="2">
    <source>
        <dbReference type="Proteomes" id="UP000680839"/>
    </source>
</evidence>
<evidence type="ECO:0000313" key="1">
    <source>
        <dbReference type="EMBL" id="QWG15124.1"/>
    </source>
</evidence>
<proteinExistence type="predicted"/>
<name>A0A975NJA5_9BRAD</name>
<accession>A0A975NJA5</accession>
<dbReference type="EMBL" id="CP076134">
    <property type="protein sequence ID" value="QWG15124.1"/>
    <property type="molecule type" value="Genomic_DNA"/>
</dbReference>
<dbReference type="InterPro" id="IPR026349">
    <property type="entry name" value="CHP04255"/>
</dbReference>
<reference evidence="1" key="1">
    <citation type="submission" date="2021-06" db="EMBL/GenBank/DDBJ databases">
        <title>Bradyrhizobium sp. S2-20-1 Genome sequencing.</title>
        <authorList>
            <person name="Jin L."/>
        </authorList>
    </citation>
    <scope>NUCLEOTIDE SEQUENCE</scope>
    <source>
        <strain evidence="1">S2-20-1</strain>
    </source>
</reference>
<organism evidence="1 2">
    <name type="scientific">Bradyrhizobium sediminis</name>
    <dbReference type="NCBI Taxonomy" id="2840469"/>
    <lineage>
        <taxon>Bacteria</taxon>
        <taxon>Pseudomonadati</taxon>
        <taxon>Pseudomonadota</taxon>
        <taxon>Alphaproteobacteria</taxon>
        <taxon>Hyphomicrobiales</taxon>
        <taxon>Nitrobacteraceae</taxon>
        <taxon>Bradyrhizobium</taxon>
    </lineage>
</organism>
<protein>
    <submittedName>
        <fullName evidence="1">TIGR04255 family protein</fullName>
    </submittedName>
</protein>